<sequence length="97" mass="10517">MSFLRMAGGLDTPSVSWMPDAAAVAYEHHHHAVPYLTEREDCLFALDAVVAAGAANARLVRIATRIVDPRLTTSSPFPIASERDRSKDGQLAAEQAR</sequence>
<feature type="region of interest" description="Disordered" evidence="1">
    <location>
        <begin position="72"/>
        <end position="97"/>
    </location>
</feature>
<organism evidence="2 3">
    <name type="scientific">Paracoccus fontiphilus</name>
    <dbReference type="NCBI Taxonomy" id="1815556"/>
    <lineage>
        <taxon>Bacteria</taxon>
        <taxon>Pseudomonadati</taxon>
        <taxon>Pseudomonadota</taxon>
        <taxon>Alphaproteobacteria</taxon>
        <taxon>Rhodobacterales</taxon>
        <taxon>Paracoccaceae</taxon>
        <taxon>Paracoccus</taxon>
    </lineage>
</organism>
<accession>A0ABV7IDH8</accession>
<dbReference type="EMBL" id="JBHRTE010000010">
    <property type="protein sequence ID" value="MFC3167025.1"/>
    <property type="molecule type" value="Genomic_DNA"/>
</dbReference>
<evidence type="ECO:0000313" key="2">
    <source>
        <dbReference type="EMBL" id="MFC3167025.1"/>
    </source>
</evidence>
<dbReference type="RefSeq" id="WP_207465228.1">
    <property type="nucleotide sequence ID" value="NZ_JAFNAW010000003.1"/>
</dbReference>
<gene>
    <name evidence="2" type="ORF">ACFOD7_03080</name>
</gene>
<comment type="caution">
    <text evidence="2">The sequence shown here is derived from an EMBL/GenBank/DDBJ whole genome shotgun (WGS) entry which is preliminary data.</text>
</comment>
<keyword evidence="3" id="KW-1185">Reference proteome</keyword>
<proteinExistence type="predicted"/>
<dbReference type="Proteomes" id="UP001595557">
    <property type="component" value="Unassembled WGS sequence"/>
</dbReference>
<name>A0ABV7IDH8_9RHOB</name>
<reference evidence="3" key="1">
    <citation type="journal article" date="2019" name="Int. J. Syst. Evol. Microbiol.">
        <title>The Global Catalogue of Microorganisms (GCM) 10K type strain sequencing project: providing services to taxonomists for standard genome sequencing and annotation.</title>
        <authorList>
            <consortium name="The Broad Institute Genomics Platform"/>
            <consortium name="The Broad Institute Genome Sequencing Center for Infectious Disease"/>
            <person name="Wu L."/>
            <person name="Ma J."/>
        </authorList>
    </citation>
    <scope>NUCLEOTIDE SEQUENCE [LARGE SCALE GENOMIC DNA]</scope>
    <source>
        <strain evidence="3">KCTC 52239</strain>
    </source>
</reference>
<evidence type="ECO:0000256" key="1">
    <source>
        <dbReference type="SAM" id="MobiDB-lite"/>
    </source>
</evidence>
<protein>
    <submittedName>
        <fullName evidence="2">Uncharacterized protein</fullName>
    </submittedName>
</protein>
<evidence type="ECO:0000313" key="3">
    <source>
        <dbReference type="Proteomes" id="UP001595557"/>
    </source>
</evidence>